<proteinExistence type="predicted"/>
<organism evidence="2 3">
    <name type="scientific">Flavobacterium anhuiense</name>
    <dbReference type="NCBI Taxonomy" id="459526"/>
    <lineage>
        <taxon>Bacteria</taxon>
        <taxon>Pseudomonadati</taxon>
        <taxon>Bacteroidota</taxon>
        <taxon>Flavobacteriia</taxon>
        <taxon>Flavobacteriales</taxon>
        <taxon>Flavobacteriaceae</taxon>
        <taxon>Flavobacterium</taxon>
    </lineage>
</organism>
<protein>
    <submittedName>
        <fullName evidence="2">Uncharacterized protein</fullName>
    </submittedName>
</protein>
<dbReference type="EMBL" id="JUIV01000001">
    <property type="protein sequence ID" value="RYJ40802.1"/>
    <property type="molecule type" value="Genomic_DNA"/>
</dbReference>
<evidence type="ECO:0000313" key="3">
    <source>
        <dbReference type="Proteomes" id="UP000290433"/>
    </source>
</evidence>
<name>A0A444W4X6_9FLAO</name>
<evidence type="ECO:0000313" key="2">
    <source>
        <dbReference type="EMBL" id="RYJ40802.1"/>
    </source>
</evidence>
<feature type="region of interest" description="Disordered" evidence="1">
    <location>
        <begin position="14"/>
        <end position="53"/>
    </location>
</feature>
<dbReference type="AlphaFoldDB" id="A0A444W4X6"/>
<sequence>MLILLSFATYSCTADDSETTGAKTKVAKETPLTGASADGPDDKVPPPPPPEDN</sequence>
<evidence type="ECO:0000256" key="1">
    <source>
        <dbReference type="SAM" id="MobiDB-lite"/>
    </source>
</evidence>
<comment type="caution">
    <text evidence="2">The sequence shown here is derived from an EMBL/GenBank/DDBJ whole genome shotgun (WGS) entry which is preliminary data.</text>
</comment>
<gene>
    <name evidence="2" type="ORF">NU08_0239</name>
</gene>
<accession>A0A444W4X6</accession>
<reference evidence="2 3" key="1">
    <citation type="submission" date="2014-12" db="EMBL/GenBank/DDBJ databases">
        <title>Genome sequence of Flavobacterium anhuiense RCM74.</title>
        <authorList>
            <person name="Kim J.F."/>
            <person name="Song J.Y."/>
            <person name="Kwak M.-J."/>
            <person name="Lee S.-W."/>
        </authorList>
    </citation>
    <scope>NUCLEOTIDE SEQUENCE [LARGE SCALE GENOMIC DNA]</scope>
    <source>
        <strain evidence="2 3">RCM74</strain>
    </source>
</reference>
<dbReference type="Proteomes" id="UP000290433">
    <property type="component" value="Unassembled WGS sequence"/>
</dbReference>